<keyword evidence="3" id="KW-1185">Reference proteome</keyword>
<dbReference type="AlphaFoldDB" id="A0AAE1QDW3"/>
<protein>
    <submittedName>
        <fullName evidence="2">Uncharacterized protein</fullName>
    </submittedName>
</protein>
<proteinExistence type="predicted"/>
<feature type="region of interest" description="Disordered" evidence="1">
    <location>
        <begin position="1"/>
        <end position="39"/>
    </location>
</feature>
<dbReference type="EMBL" id="JAWZYT010000355">
    <property type="protein sequence ID" value="KAK4324521.1"/>
    <property type="molecule type" value="Genomic_DNA"/>
</dbReference>
<comment type="caution">
    <text evidence="2">The sequence shown here is derived from an EMBL/GenBank/DDBJ whole genome shotgun (WGS) entry which is preliminary data.</text>
</comment>
<reference evidence="2" key="1">
    <citation type="submission" date="2023-11" db="EMBL/GenBank/DDBJ databases">
        <title>Genome assemblies of two species of porcelain crab, Petrolisthes cinctipes and Petrolisthes manimaculis (Anomura: Porcellanidae).</title>
        <authorList>
            <person name="Angst P."/>
        </authorList>
    </citation>
    <scope>NUCLEOTIDE SEQUENCE</scope>
    <source>
        <strain evidence="2">PB745_02</strain>
        <tissue evidence="2">Gill</tissue>
    </source>
</reference>
<name>A0AAE1QDW3_9EUCA</name>
<evidence type="ECO:0000313" key="2">
    <source>
        <dbReference type="EMBL" id="KAK4324521.1"/>
    </source>
</evidence>
<dbReference type="Proteomes" id="UP001292094">
    <property type="component" value="Unassembled WGS sequence"/>
</dbReference>
<gene>
    <name evidence="2" type="ORF">Pmani_004866</name>
</gene>
<organism evidence="2 3">
    <name type="scientific">Petrolisthes manimaculis</name>
    <dbReference type="NCBI Taxonomy" id="1843537"/>
    <lineage>
        <taxon>Eukaryota</taxon>
        <taxon>Metazoa</taxon>
        <taxon>Ecdysozoa</taxon>
        <taxon>Arthropoda</taxon>
        <taxon>Crustacea</taxon>
        <taxon>Multicrustacea</taxon>
        <taxon>Malacostraca</taxon>
        <taxon>Eumalacostraca</taxon>
        <taxon>Eucarida</taxon>
        <taxon>Decapoda</taxon>
        <taxon>Pleocyemata</taxon>
        <taxon>Anomura</taxon>
        <taxon>Galatheoidea</taxon>
        <taxon>Porcellanidae</taxon>
        <taxon>Petrolisthes</taxon>
    </lineage>
</organism>
<evidence type="ECO:0000256" key="1">
    <source>
        <dbReference type="SAM" id="MobiDB-lite"/>
    </source>
</evidence>
<accession>A0AAE1QDW3</accession>
<sequence length="379" mass="41383">MQARAVRAGRTPAPPPLNARLSMADRGGRRATRPSPPPRSPFLGCHEILSVFAFTSTVKVFKVHQCHRVESTPPPPPTLHIIHFDIFRRRGHCSKPVVFSILLAAVQSLPCSVVLGVAPVRDSSADSPAADSYFKFPTAASDTFTLGRVELRWGGDKRRLSWRWCGNEGGEGLEKSIGRVGKERVGMERVGMERVGIEKGRVGMEKGRVGMEKGRVGMEKGRVGLERVELGTHLHNFHRKVTQAAEKGHVSVKKRLVRQKGLWCTLPAATHLTRLHEAAATTGRECGSGGGELAGAGVTVLLHQAGTTHSHTLSFPHLTHVTNTHSPICSFPQQEPCTPTHSLARHYRQDRTSALPLASTTTSLLVHLVSFPNVNRVHH</sequence>
<evidence type="ECO:0000313" key="3">
    <source>
        <dbReference type="Proteomes" id="UP001292094"/>
    </source>
</evidence>